<evidence type="ECO:0000256" key="1">
    <source>
        <dbReference type="ARBA" id="ARBA00004442"/>
    </source>
</evidence>
<evidence type="ECO:0000256" key="3">
    <source>
        <dbReference type="ARBA" id="ARBA00022448"/>
    </source>
</evidence>
<keyword evidence="4" id="KW-1134">Transmembrane beta strand</keyword>
<evidence type="ECO:0000256" key="9">
    <source>
        <dbReference type="SAM" id="SignalP"/>
    </source>
</evidence>
<dbReference type="PANTHER" id="PTHR30026:SF20">
    <property type="entry name" value="OUTER MEMBRANE PROTEIN TOLC"/>
    <property type="match status" value="1"/>
</dbReference>
<feature type="chain" id="PRO_5011615796" evidence="9">
    <location>
        <begin position="23"/>
        <end position="449"/>
    </location>
</feature>
<sequence length="449" mass="50013">MKSFFFLFVFFFSMNIVVNAHAAQPGMSDVRGGLTLEDACRMAMENNPGIEQARQRILAAAAVLEQARSAWKPVISAKGAAQAVDATIQPDWAQTMRISDDFADWSAGVSFTWLIFDGFARQAAILASDYAVDQSQQVLADTRRLLLKAVSTAFLQAQLTVEIMTIAQQNQQFNLKLEEDARKRWAIGTSPESVMLNFSVKALMAESDVRNAKRDFTVTCTVLAELMGMKDARLASGMTPVAAHIDTLAQPLLAWDTEYAYALEHRSDLKAIKANIKALEQRLRAEKGGYYPRLSFIAGHDYQYINGRGTVTEEEHQSYAGISATWDLYTGGRIRAKIDEISADIRTIEQKEKQTLLAIESSLHRHIETANAALEDFRRQQKIQDLTRLIRTHVEKSYRAGAATLTRLNEAQTDLVRAAGSVATSYIQYRLALISLNAETGRTGVYQQK</sequence>
<protein>
    <submittedName>
        <fullName evidence="10">Outer membrane protein TolC</fullName>
    </submittedName>
</protein>
<accession>A0A1H2IFE2</accession>
<reference evidence="11" key="1">
    <citation type="submission" date="2016-10" db="EMBL/GenBank/DDBJ databases">
        <authorList>
            <person name="Varghese N."/>
            <person name="Submissions S."/>
        </authorList>
    </citation>
    <scope>NUCLEOTIDE SEQUENCE [LARGE SCALE GENOMIC DNA]</scope>
    <source>
        <strain evidence="11">DSM 3384</strain>
    </source>
</reference>
<keyword evidence="7" id="KW-0998">Cell outer membrane</keyword>
<keyword evidence="6" id="KW-0472">Membrane</keyword>
<comment type="similarity">
    <text evidence="2">Belongs to the outer membrane factor (OMF) (TC 1.B.17) family.</text>
</comment>
<keyword evidence="11" id="KW-1185">Reference proteome</keyword>
<gene>
    <name evidence="10" type="ORF">SAMN04487931_108145</name>
</gene>
<dbReference type="Gene3D" id="1.20.1600.10">
    <property type="entry name" value="Outer membrane efflux proteins (OEP)"/>
    <property type="match status" value="1"/>
</dbReference>
<evidence type="ECO:0000256" key="5">
    <source>
        <dbReference type="ARBA" id="ARBA00022692"/>
    </source>
</evidence>
<feature type="coiled-coil region" evidence="8">
    <location>
        <begin position="262"/>
        <end position="289"/>
    </location>
</feature>
<name>A0A1H2IFE2_9BACT</name>
<dbReference type="EMBL" id="FNLL01000008">
    <property type="protein sequence ID" value="SDU42814.1"/>
    <property type="molecule type" value="Genomic_DNA"/>
</dbReference>
<dbReference type="GO" id="GO:1990281">
    <property type="term" value="C:efflux pump complex"/>
    <property type="evidence" value="ECO:0007669"/>
    <property type="project" value="TreeGrafter"/>
</dbReference>
<dbReference type="RefSeq" id="WP_092235486.1">
    <property type="nucleotide sequence ID" value="NZ_FNLL01000008.1"/>
</dbReference>
<evidence type="ECO:0000256" key="2">
    <source>
        <dbReference type="ARBA" id="ARBA00007613"/>
    </source>
</evidence>
<organism evidence="10 11">
    <name type="scientific">Desulfobacula phenolica</name>
    <dbReference type="NCBI Taxonomy" id="90732"/>
    <lineage>
        <taxon>Bacteria</taxon>
        <taxon>Pseudomonadati</taxon>
        <taxon>Thermodesulfobacteriota</taxon>
        <taxon>Desulfobacteria</taxon>
        <taxon>Desulfobacterales</taxon>
        <taxon>Desulfobacteraceae</taxon>
        <taxon>Desulfobacula</taxon>
    </lineage>
</organism>
<dbReference type="InterPro" id="IPR003423">
    <property type="entry name" value="OMP_efflux"/>
</dbReference>
<dbReference type="InterPro" id="IPR051906">
    <property type="entry name" value="TolC-like"/>
</dbReference>
<evidence type="ECO:0000313" key="10">
    <source>
        <dbReference type="EMBL" id="SDU42814.1"/>
    </source>
</evidence>
<evidence type="ECO:0000256" key="7">
    <source>
        <dbReference type="ARBA" id="ARBA00023237"/>
    </source>
</evidence>
<dbReference type="PANTHER" id="PTHR30026">
    <property type="entry name" value="OUTER MEMBRANE PROTEIN TOLC"/>
    <property type="match status" value="1"/>
</dbReference>
<keyword evidence="3" id="KW-0813">Transport</keyword>
<dbReference type="Pfam" id="PF02321">
    <property type="entry name" value="OEP"/>
    <property type="match status" value="2"/>
</dbReference>
<feature type="signal peptide" evidence="9">
    <location>
        <begin position="1"/>
        <end position="22"/>
    </location>
</feature>
<evidence type="ECO:0000256" key="6">
    <source>
        <dbReference type="ARBA" id="ARBA00023136"/>
    </source>
</evidence>
<dbReference type="SUPFAM" id="SSF56954">
    <property type="entry name" value="Outer membrane efflux proteins (OEP)"/>
    <property type="match status" value="1"/>
</dbReference>
<dbReference type="Proteomes" id="UP000199608">
    <property type="component" value="Unassembled WGS sequence"/>
</dbReference>
<evidence type="ECO:0000313" key="11">
    <source>
        <dbReference type="Proteomes" id="UP000199608"/>
    </source>
</evidence>
<evidence type="ECO:0000256" key="8">
    <source>
        <dbReference type="SAM" id="Coils"/>
    </source>
</evidence>
<evidence type="ECO:0000256" key="4">
    <source>
        <dbReference type="ARBA" id="ARBA00022452"/>
    </source>
</evidence>
<dbReference type="AlphaFoldDB" id="A0A1H2IFE2"/>
<dbReference type="GO" id="GO:0015288">
    <property type="term" value="F:porin activity"/>
    <property type="evidence" value="ECO:0007669"/>
    <property type="project" value="TreeGrafter"/>
</dbReference>
<dbReference type="GO" id="GO:0015562">
    <property type="term" value="F:efflux transmembrane transporter activity"/>
    <property type="evidence" value="ECO:0007669"/>
    <property type="project" value="InterPro"/>
</dbReference>
<keyword evidence="8" id="KW-0175">Coiled coil</keyword>
<keyword evidence="5" id="KW-0812">Transmembrane</keyword>
<comment type="subcellular location">
    <subcellularLocation>
        <location evidence="1">Cell outer membrane</location>
    </subcellularLocation>
</comment>
<proteinExistence type="inferred from homology"/>
<keyword evidence="9" id="KW-0732">Signal</keyword>
<dbReference type="GO" id="GO:0009279">
    <property type="term" value="C:cell outer membrane"/>
    <property type="evidence" value="ECO:0007669"/>
    <property type="project" value="UniProtKB-SubCell"/>
</dbReference>